<dbReference type="EMBL" id="JAHUZE010000002">
    <property type="protein sequence ID" value="MBV7378685.1"/>
    <property type="molecule type" value="Genomic_DNA"/>
</dbReference>
<keyword evidence="6 10" id="KW-0378">Hydrolase</keyword>
<comment type="caution">
    <text evidence="13">The sequence shown here is derived from an EMBL/GenBank/DDBJ whole genome shotgun (WGS) entry which is preliminary data.</text>
</comment>
<keyword evidence="2 10" id="KW-0690">Ribosome biogenesis</keyword>
<feature type="domain" description="EngC GTPase" evidence="11">
    <location>
        <begin position="114"/>
        <end position="260"/>
    </location>
</feature>
<dbReference type="Pfam" id="PF03193">
    <property type="entry name" value="RsgA_GTPase"/>
    <property type="match status" value="1"/>
</dbReference>
<feature type="binding site" evidence="10">
    <location>
        <position position="290"/>
    </location>
    <ligand>
        <name>Zn(2+)</name>
        <dbReference type="ChEBI" id="CHEBI:29105"/>
    </ligand>
</feature>
<evidence type="ECO:0000256" key="4">
    <source>
        <dbReference type="ARBA" id="ARBA00022730"/>
    </source>
</evidence>
<feature type="binding site" evidence="10">
    <location>
        <position position="292"/>
    </location>
    <ligand>
        <name>Zn(2+)</name>
        <dbReference type="ChEBI" id="CHEBI:29105"/>
    </ligand>
</feature>
<dbReference type="PANTHER" id="PTHR32120:SF10">
    <property type="entry name" value="SMALL RIBOSOMAL SUBUNIT BIOGENESIS GTPASE RSGA"/>
    <property type="match status" value="1"/>
</dbReference>
<protein>
    <recommendedName>
        <fullName evidence="10">Small ribosomal subunit biogenesis GTPase RsgA</fullName>
        <ecNumber evidence="10">3.6.1.-</ecNumber>
    </recommendedName>
</protein>
<dbReference type="InterPro" id="IPR010914">
    <property type="entry name" value="RsgA_GTPase_dom"/>
</dbReference>
<comment type="similarity">
    <text evidence="10">Belongs to the TRAFAC class YlqF/YawG GTPase family. RsgA subfamily.</text>
</comment>
<evidence type="ECO:0000259" key="12">
    <source>
        <dbReference type="PROSITE" id="PS51721"/>
    </source>
</evidence>
<evidence type="ECO:0000313" key="14">
    <source>
        <dbReference type="Proteomes" id="UP000756530"/>
    </source>
</evidence>
<gene>
    <name evidence="10 13" type="primary">rsgA</name>
    <name evidence="13" type="ORF">KJP28_07075</name>
</gene>
<dbReference type="PROSITE" id="PS50936">
    <property type="entry name" value="ENGC_GTPASE"/>
    <property type="match status" value="1"/>
</dbReference>
<feature type="binding site" evidence="10">
    <location>
        <position position="298"/>
    </location>
    <ligand>
        <name>Zn(2+)</name>
        <dbReference type="ChEBI" id="CHEBI:29105"/>
    </ligand>
</feature>
<dbReference type="HAMAP" id="MF_01820">
    <property type="entry name" value="GTPase_RsgA"/>
    <property type="match status" value="1"/>
</dbReference>
<dbReference type="Proteomes" id="UP000756530">
    <property type="component" value="Unassembled WGS sequence"/>
</dbReference>
<evidence type="ECO:0000256" key="6">
    <source>
        <dbReference type="ARBA" id="ARBA00022801"/>
    </source>
</evidence>
<keyword evidence="7 10" id="KW-0862">Zinc</keyword>
<name>A0ABS6T0C5_9RHOB</name>
<feature type="domain" description="CP-type G" evidence="12">
    <location>
        <begin position="108"/>
        <end position="262"/>
    </location>
</feature>
<dbReference type="PROSITE" id="PS51721">
    <property type="entry name" value="G_CP"/>
    <property type="match status" value="1"/>
</dbReference>
<comment type="subcellular location">
    <subcellularLocation>
        <location evidence="10">Cytoplasm</location>
    </subcellularLocation>
</comment>
<proteinExistence type="inferred from homology"/>
<evidence type="ECO:0000256" key="1">
    <source>
        <dbReference type="ARBA" id="ARBA00022490"/>
    </source>
</evidence>
<keyword evidence="4 10" id="KW-0699">rRNA-binding</keyword>
<feature type="binding site" evidence="10">
    <location>
        <position position="285"/>
    </location>
    <ligand>
        <name>Zn(2+)</name>
        <dbReference type="ChEBI" id="CHEBI:29105"/>
    </ligand>
</feature>
<feature type="binding site" evidence="10">
    <location>
        <begin position="205"/>
        <end position="213"/>
    </location>
    <ligand>
        <name>GTP</name>
        <dbReference type="ChEBI" id="CHEBI:37565"/>
    </ligand>
</feature>
<dbReference type="NCBIfam" id="TIGR00157">
    <property type="entry name" value="ribosome small subunit-dependent GTPase A"/>
    <property type="match status" value="1"/>
</dbReference>
<organism evidence="13 14">
    <name type="scientific">Maritimibacter dapengensis</name>
    <dbReference type="NCBI Taxonomy" id="2836868"/>
    <lineage>
        <taxon>Bacteria</taxon>
        <taxon>Pseudomonadati</taxon>
        <taxon>Pseudomonadota</taxon>
        <taxon>Alphaproteobacteria</taxon>
        <taxon>Rhodobacterales</taxon>
        <taxon>Roseobacteraceae</taxon>
        <taxon>Maritimibacter</taxon>
    </lineage>
</organism>
<dbReference type="PANTHER" id="PTHR32120">
    <property type="entry name" value="SMALL RIBOSOMAL SUBUNIT BIOGENESIS GTPASE RSGA"/>
    <property type="match status" value="1"/>
</dbReference>
<evidence type="ECO:0000256" key="7">
    <source>
        <dbReference type="ARBA" id="ARBA00022833"/>
    </source>
</evidence>
<evidence type="ECO:0000256" key="3">
    <source>
        <dbReference type="ARBA" id="ARBA00022723"/>
    </source>
</evidence>
<keyword evidence="9 10" id="KW-0342">GTP-binding</keyword>
<keyword evidence="3 10" id="KW-0479">Metal-binding</keyword>
<dbReference type="EC" id="3.6.1.-" evidence="10"/>
<evidence type="ECO:0000256" key="10">
    <source>
        <dbReference type="HAMAP-Rule" id="MF_01820"/>
    </source>
</evidence>
<sequence length="356" mass="39219">MTRDYSQLFPGTTPSPTPASRLTQLGWQGFFATQVEADALARTPPVRVTEVHRSGLVALGEDIEVEIPPRDDLTVGDWLLYDADSPKDSVRLDRKSLIQRVAAGRLKYEQLIAANVDTVFITTSANADFNIARLERYVALCLNAEVEPVILITKPDLAEDPDTFVERASEISARVPVLALNATAEDVRNKLADWAKPGRTVAFLGSSGVGKSTLTNALAGTELETRGIREDDAKGRHTTRHRQLYLTANGPAVLDTPGMRELQLTDVAAGLSELFEDIEDLATRCKFRDCAHETEPGCAVQAAIAEGALDPARLERFRKLAAEETHNRETIAEKRAREKGFAKHVKRITKDKPNRR</sequence>
<dbReference type="CDD" id="cd01854">
    <property type="entry name" value="YjeQ_EngC"/>
    <property type="match status" value="1"/>
</dbReference>
<evidence type="ECO:0000256" key="2">
    <source>
        <dbReference type="ARBA" id="ARBA00022517"/>
    </source>
</evidence>
<keyword evidence="8 10" id="KW-0694">RNA-binding</keyword>
<evidence type="ECO:0000259" key="11">
    <source>
        <dbReference type="PROSITE" id="PS50936"/>
    </source>
</evidence>
<evidence type="ECO:0000256" key="9">
    <source>
        <dbReference type="ARBA" id="ARBA00023134"/>
    </source>
</evidence>
<evidence type="ECO:0000256" key="8">
    <source>
        <dbReference type="ARBA" id="ARBA00022884"/>
    </source>
</evidence>
<evidence type="ECO:0000313" key="13">
    <source>
        <dbReference type="EMBL" id="MBV7378685.1"/>
    </source>
</evidence>
<comment type="cofactor">
    <cofactor evidence="10">
        <name>Zn(2+)</name>
        <dbReference type="ChEBI" id="CHEBI:29105"/>
    </cofactor>
    <text evidence="10">Binds 1 zinc ion per subunit.</text>
</comment>
<evidence type="ECO:0000256" key="5">
    <source>
        <dbReference type="ARBA" id="ARBA00022741"/>
    </source>
</evidence>
<dbReference type="InterPro" id="IPR004881">
    <property type="entry name" value="Ribosome_biogen_GTPase_RsgA"/>
</dbReference>
<keyword evidence="5 10" id="KW-0547">Nucleotide-binding</keyword>
<reference evidence="13 14" key="1">
    <citation type="submission" date="2021-05" db="EMBL/GenBank/DDBJ databases">
        <title>Culturable bacteria isolated from Daya Bay.</title>
        <authorList>
            <person name="Zheng W."/>
            <person name="Yu S."/>
            <person name="Huang Y."/>
        </authorList>
    </citation>
    <scope>NUCLEOTIDE SEQUENCE [LARGE SCALE GENOMIC DNA]</scope>
    <source>
        <strain evidence="13 14">DP4N28-5</strain>
    </source>
</reference>
<feature type="binding site" evidence="10">
    <location>
        <begin position="153"/>
        <end position="156"/>
    </location>
    <ligand>
        <name>GTP</name>
        <dbReference type="ChEBI" id="CHEBI:37565"/>
    </ligand>
</feature>
<comment type="subunit">
    <text evidence="10">Monomer. Associates with 30S ribosomal subunit, binds 16S rRNA.</text>
</comment>
<accession>A0ABS6T0C5</accession>
<dbReference type="InterPro" id="IPR030378">
    <property type="entry name" value="G_CP_dom"/>
</dbReference>
<keyword evidence="14" id="KW-1185">Reference proteome</keyword>
<comment type="function">
    <text evidence="10">One of several proteins that assist in the late maturation steps of the functional core of the 30S ribosomal subunit. Helps release RbfA from mature subunits. May play a role in the assembly of ribosomal proteins into the subunit. Circularly permuted GTPase that catalyzes slow GTP hydrolysis, GTPase activity is stimulated by the 30S ribosomal subunit.</text>
</comment>
<dbReference type="RefSeq" id="WP_218391872.1">
    <property type="nucleotide sequence ID" value="NZ_JAHUZE010000002.1"/>
</dbReference>
<keyword evidence="1 10" id="KW-0963">Cytoplasm</keyword>